<sequence length="162" mass="17654">MSIPSKNELKSALLASLDNDIDAALAAARQAQATASHEQNKPENQYDTLALEAAYLAHGQSERIRELQQLRIRIGQWSVPEFDADDLAGLGALVQLQGGAENDHPAERWLWIAPVGGRQIEVDGLSVQVISLQAPLAQQLIRLGEGDELTLGTDCWQLEHLS</sequence>
<comment type="caution">
    <text evidence="1">The sequence shown here is derived from an EMBL/GenBank/DDBJ whole genome shotgun (WGS) entry which is preliminary data.</text>
</comment>
<organism evidence="1 2">
    <name type="scientific">Thalassolituus marinus</name>
    <dbReference type="NCBI Taxonomy" id="671053"/>
    <lineage>
        <taxon>Bacteria</taxon>
        <taxon>Pseudomonadati</taxon>
        <taxon>Pseudomonadota</taxon>
        <taxon>Gammaproteobacteria</taxon>
        <taxon>Oceanospirillales</taxon>
        <taxon>Oceanospirillaceae</taxon>
        <taxon>Thalassolituus</taxon>
    </lineage>
</organism>
<accession>A0ABS7ZNP7</accession>
<dbReference type="Proteomes" id="UP000714380">
    <property type="component" value="Unassembled WGS sequence"/>
</dbReference>
<dbReference type="EMBL" id="JAEDAH010000005">
    <property type="protein sequence ID" value="MCA6062205.1"/>
    <property type="molecule type" value="Genomic_DNA"/>
</dbReference>
<reference evidence="1 2" key="1">
    <citation type="submission" date="2020-12" db="EMBL/GenBank/DDBJ databases">
        <title>Novel Thalassolituus-related marine hydrocarbonoclastic bacteria mediated algae-derived hydrocarbons mineralization in twilight zone of the northern South China Sea.</title>
        <authorList>
            <person name="Dong C."/>
        </authorList>
    </citation>
    <scope>NUCLEOTIDE SEQUENCE [LARGE SCALE GENOMIC DNA]</scope>
    <source>
        <strain evidence="1 2">IMCC1826</strain>
    </source>
</reference>
<protein>
    <recommendedName>
        <fullName evidence="3">Transcription elongation factor GreAB</fullName>
    </recommendedName>
</protein>
<evidence type="ECO:0008006" key="3">
    <source>
        <dbReference type="Google" id="ProtNLM"/>
    </source>
</evidence>
<keyword evidence="2" id="KW-1185">Reference proteome</keyword>
<proteinExistence type="predicted"/>
<dbReference type="RefSeq" id="WP_225670918.1">
    <property type="nucleotide sequence ID" value="NZ_JAEDAH010000005.1"/>
</dbReference>
<name>A0ABS7ZNP7_9GAMM</name>
<evidence type="ECO:0000313" key="1">
    <source>
        <dbReference type="EMBL" id="MCA6062205.1"/>
    </source>
</evidence>
<gene>
    <name evidence="1" type="ORF">I9W95_01150</name>
</gene>
<evidence type="ECO:0000313" key="2">
    <source>
        <dbReference type="Proteomes" id="UP000714380"/>
    </source>
</evidence>